<evidence type="ECO:0000256" key="3">
    <source>
        <dbReference type="ARBA" id="ARBA00022475"/>
    </source>
</evidence>
<keyword evidence="9" id="KW-0614">Plasmid</keyword>
<dbReference type="SUPFAM" id="SSF52540">
    <property type="entry name" value="P-loop containing nucleoside triphosphate hydrolases"/>
    <property type="match status" value="1"/>
</dbReference>
<dbReference type="PANTHER" id="PTHR37937:SF1">
    <property type="entry name" value="CONJUGATIVE TRANSFER: DNA TRANSPORT"/>
    <property type="match status" value="1"/>
</dbReference>
<dbReference type="EMBL" id="CP069390">
    <property type="protein sequence ID" value="QRN92760.1"/>
    <property type="molecule type" value="Genomic_DNA"/>
</dbReference>
<dbReference type="AlphaFoldDB" id="A0AB37HZG5"/>
<reference evidence="9" key="1">
    <citation type="submission" date="2021-02" db="EMBL/GenBank/DDBJ databases">
        <title>cfr and optrA-positive Staphylococcus spp.</title>
        <authorList>
            <person name="Chen L."/>
        </authorList>
    </citation>
    <scope>NUCLEOTIDE SEQUENCE</scope>
    <source>
        <strain evidence="9">GDQ20D70P</strain>
        <plasmid evidence="9">pQ20D70P-cfr-optrA</plasmid>
    </source>
</reference>
<dbReference type="Gene3D" id="3.40.50.300">
    <property type="entry name" value="P-loop containing nucleotide triphosphate hydrolases"/>
    <property type="match status" value="1"/>
</dbReference>
<proteinExistence type="inferred from homology"/>
<evidence type="ECO:0000313" key="10">
    <source>
        <dbReference type="Proteomes" id="UP000640299"/>
    </source>
</evidence>
<feature type="domain" description="TraD/TraG TraM recognition site" evidence="8">
    <location>
        <begin position="571"/>
        <end position="687"/>
    </location>
</feature>
<name>A0AB37HZG5_MAMSC</name>
<dbReference type="InterPro" id="IPR003688">
    <property type="entry name" value="TraG/VirD4"/>
</dbReference>
<keyword evidence="5 7" id="KW-1133">Transmembrane helix</keyword>
<dbReference type="InterPro" id="IPR051539">
    <property type="entry name" value="T4SS-coupling_protein"/>
</dbReference>
<dbReference type="InterPro" id="IPR027417">
    <property type="entry name" value="P-loop_NTPase"/>
</dbReference>
<feature type="transmembrane region" description="Helical" evidence="7">
    <location>
        <begin position="96"/>
        <end position="115"/>
    </location>
</feature>
<evidence type="ECO:0000259" key="8">
    <source>
        <dbReference type="Pfam" id="PF12696"/>
    </source>
</evidence>
<keyword evidence="4 7" id="KW-0812">Transmembrane</keyword>
<geneLocation type="plasmid" evidence="9 10">
    <name>pQ20D70P-cfr-optrA</name>
</geneLocation>
<evidence type="ECO:0000313" key="9">
    <source>
        <dbReference type="EMBL" id="QRN92760.1"/>
    </source>
</evidence>
<dbReference type="Pfam" id="PF12696">
    <property type="entry name" value="TraG-D_C"/>
    <property type="match status" value="1"/>
</dbReference>
<feature type="transmembrane region" description="Helical" evidence="7">
    <location>
        <begin position="68"/>
        <end position="90"/>
    </location>
</feature>
<evidence type="ECO:0000256" key="6">
    <source>
        <dbReference type="ARBA" id="ARBA00023136"/>
    </source>
</evidence>
<dbReference type="GO" id="GO:0005886">
    <property type="term" value="C:plasma membrane"/>
    <property type="evidence" value="ECO:0007669"/>
    <property type="project" value="UniProtKB-SubCell"/>
</dbReference>
<evidence type="ECO:0000256" key="2">
    <source>
        <dbReference type="ARBA" id="ARBA00008806"/>
    </source>
</evidence>
<dbReference type="Proteomes" id="UP000640299">
    <property type="component" value="Plasmid pQ20D70P-cfr-optrA"/>
</dbReference>
<evidence type="ECO:0000256" key="5">
    <source>
        <dbReference type="ARBA" id="ARBA00022989"/>
    </source>
</evidence>
<accession>A0AB37HZG5</accession>
<protein>
    <submittedName>
        <fullName evidence="9">Type IV secretory system conjugative DNA transfer family protein</fullName>
    </submittedName>
</protein>
<keyword evidence="3" id="KW-1003">Cell membrane</keyword>
<dbReference type="CDD" id="cd01127">
    <property type="entry name" value="TrwB_TraG_TraD_VirD4"/>
    <property type="match status" value="2"/>
</dbReference>
<comment type="similarity">
    <text evidence="2">Belongs to the VirD4/TraG family.</text>
</comment>
<dbReference type="PANTHER" id="PTHR37937">
    <property type="entry name" value="CONJUGATIVE TRANSFER: DNA TRANSPORT"/>
    <property type="match status" value="1"/>
</dbReference>
<dbReference type="InterPro" id="IPR032689">
    <property type="entry name" value="TraG-D_C"/>
</dbReference>
<keyword evidence="6 7" id="KW-0472">Membrane</keyword>
<gene>
    <name evidence="9" type="ORF">JRU67_14910</name>
</gene>
<feature type="transmembrane region" description="Helical" evidence="7">
    <location>
        <begin position="26"/>
        <end position="56"/>
    </location>
</feature>
<organism evidence="9 10">
    <name type="scientific">Mammaliicoccus sciuri</name>
    <name type="common">Staphylococcus sciuri</name>
    <dbReference type="NCBI Taxonomy" id="1296"/>
    <lineage>
        <taxon>Bacteria</taxon>
        <taxon>Bacillati</taxon>
        <taxon>Bacillota</taxon>
        <taxon>Bacilli</taxon>
        <taxon>Bacillales</taxon>
        <taxon>Staphylococcaceae</taxon>
        <taxon>Mammaliicoccus</taxon>
    </lineage>
</organism>
<dbReference type="NCBIfam" id="NF045973">
    <property type="entry name" value="conju_CD1115"/>
    <property type="match status" value="1"/>
</dbReference>
<evidence type="ECO:0000256" key="1">
    <source>
        <dbReference type="ARBA" id="ARBA00004651"/>
    </source>
</evidence>
<comment type="subcellular location">
    <subcellularLocation>
        <location evidence="1">Cell membrane</location>
        <topology evidence="1">Multi-pass membrane protein</topology>
    </subcellularLocation>
</comment>
<evidence type="ECO:0000256" key="4">
    <source>
        <dbReference type="ARBA" id="ARBA00022692"/>
    </source>
</evidence>
<dbReference type="RefSeq" id="WP_129407019.1">
    <property type="nucleotide sequence ID" value="NZ_CP069390.1"/>
</dbReference>
<evidence type="ECO:0000256" key="7">
    <source>
        <dbReference type="SAM" id="Phobius"/>
    </source>
</evidence>
<sequence>MSIEKQVIKKKKQPKDMRAYLGNLKVLAAILVVLTFVHAIIVNYLVTLISTFTMLMSVQLQDMKTFDFMPVSDGMSVALTSIGSFLYPIYLTDKPIWAKALAFAVFVFGIFFILVKVYKLWERYRELNYAQKGSARFTEIKELDAQYKKIDTVETTYKGDSGFPISHYKDSYYIDTDTFNTLIVGTSRSGKGVTSVIPSMDIDSRAEKQPSIIVADPKGELAGASYETLRKRGYDVEILNISNPNDGMSYNPLYLIGKYYERGDLDNAQKYTKSLTHTLFHDPKVSDPTWNNFASSMTQALILALVDYCVKTNQFEKITIRNVYNMLLKLATETVESDDPQAPPKSKLDIYMEQLRAIDQNHPAVVAYGAVEFSEGKTRSSIFTTVAGKLDDINKSAIAKMMSRHSVDFKRPGFNKSLQLIFLKKYALQRGYVRIHKDRYDFKVDERGHASLNFNTKLGMQDEITIHIGEEQISAITIRKYKRTGLTSKSNVIDPYTKEPIILDEVEIRLPDNTPILEASMQYSEKPIAIFMVVPDYDSSEHFIASVFISQLYTELARECENVEGRKCYTRVKFRLDEFGNFPTIQGMDQNLTVSLGRNILWELYIQELQQVNSKYKDDEAKTIISNCQNKVYIKSTTNETAKVFSELAGNQTVVNINRSSEKNSTKVNESVSLSSEPLIRPEELLNFTMGETMVIRPLKNRDLNNKDVRPYPIINTGETQMPRAFMTLGQWFNTDTSLNSFDIPSLHRGMSLDDNSVDFNHMFKSKGGNVVSLLLDPKKTSHKEARRKLGLILEQEYKLNESDDAYREIISASTVDSMLAAFKKYKPDTVDYEHDLKYRINTVLFDVGIAEKIHKPIEQSKEGWEEWYEAHKEEAMNTFQRLNEDDDEYENFIREIKALDIDETMRETLLDESKTIQTFVFTLKSVSNIDHKFIKHMIERLRSE</sequence>
<dbReference type="Pfam" id="PF02534">
    <property type="entry name" value="T4SS-DNA_transf"/>
    <property type="match status" value="1"/>
</dbReference>